<accession>A0A1J1LQN7</accession>
<protein>
    <submittedName>
        <fullName evidence="2">2-C-methyl-D-erythritol 4-phosphate cytidylyltransferase</fullName>
        <ecNumber evidence="2">2.7.7.60</ecNumber>
    </submittedName>
</protein>
<dbReference type="InterPro" id="IPR029058">
    <property type="entry name" value="AB_hydrolase_fold"/>
</dbReference>
<evidence type="ECO:0000256" key="1">
    <source>
        <dbReference type="SAM" id="Phobius"/>
    </source>
</evidence>
<keyword evidence="1" id="KW-1133">Transmembrane helix</keyword>
<dbReference type="STRING" id="671072.PL9214650332"/>
<reference evidence="3" key="1">
    <citation type="submission" date="2015-10" db="EMBL/GenBank/DDBJ databases">
        <authorList>
            <person name="Regsiter A."/>
            <person name="william w."/>
        </authorList>
    </citation>
    <scope>NUCLEOTIDE SEQUENCE [LARGE SCALE GENOMIC DNA]</scope>
</reference>
<gene>
    <name evidence="2" type="primary">ispD</name>
    <name evidence="2" type="ORF">PL9214650332</name>
</gene>
<dbReference type="OrthoDB" id="475586at2"/>
<keyword evidence="1" id="KW-0812">Transmembrane</keyword>
<dbReference type="GO" id="GO:0050518">
    <property type="term" value="F:2-C-methyl-D-erythritol 4-phosphate cytidylyltransferase activity"/>
    <property type="evidence" value="ECO:0007669"/>
    <property type="project" value="UniProtKB-EC"/>
</dbReference>
<dbReference type="Pfam" id="PF05990">
    <property type="entry name" value="DUF900"/>
    <property type="match status" value="1"/>
</dbReference>
<dbReference type="EMBL" id="CZDF01000172">
    <property type="protein sequence ID" value="CUR34893.1"/>
    <property type="molecule type" value="Genomic_DNA"/>
</dbReference>
<keyword evidence="1" id="KW-0472">Membrane</keyword>
<organism evidence="2 3">
    <name type="scientific">Planktothrix tepida PCC 9214</name>
    <dbReference type="NCBI Taxonomy" id="671072"/>
    <lineage>
        <taxon>Bacteria</taxon>
        <taxon>Bacillati</taxon>
        <taxon>Cyanobacteriota</taxon>
        <taxon>Cyanophyceae</taxon>
        <taxon>Oscillatoriophycideae</taxon>
        <taxon>Oscillatoriales</taxon>
        <taxon>Microcoleaceae</taxon>
        <taxon>Planktothrix</taxon>
    </lineage>
</organism>
<keyword evidence="3" id="KW-1185">Reference proteome</keyword>
<feature type="transmembrane region" description="Helical" evidence="1">
    <location>
        <begin position="300"/>
        <end position="322"/>
    </location>
</feature>
<evidence type="ECO:0000313" key="2">
    <source>
        <dbReference type="EMBL" id="CUR34893.1"/>
    </source>
</evidence>
<sequence>MGTKRTYQGLPLYWHQDTVENDYRWLESIVRNTAPFSDAWTKARIVQLAYSIPKGVKSQSLYNLPIYGSYSSELAIAEALRSTCNLEEYPDFETQVNEDYVIRALNSWHNKQFAKAVSRNFEVYVDRQYSNCFLVVSTARTSLNVDRELPPLERFRPLFNIAEMGQLMRRENFRYLTLRTHGYANPAHKFYQEFMAEIESLSQKGPINQIGTLENRSVYIGYTWPSEMPLIHPGLWSDMGEQKGISLKFLFILALIAWIVGTGFYILLTLIGVPFLNLFGMETPLSPLWYWFDLTQISNLFAQWNWVALTVFALWLLLMQILRISVYQRDRYRAIHYGAPDLAEFFWRLDKVLGENPYTSMPFYEPQKEIAIANYYNQNFPPMSVNLIGHSMGALVVVNVLRILSDRFGKEDRLEYEKNNMGDYLQLNRLILTAPDIPLEFLREGRNNYVRSAILRCNEIYLFCSDRDLILRYMSILGNWFSEPSVEMSGLRLGNVYLKPVKNSINYQPYIRVMMSSQSAVKPTSAYDLFEKFNYIDCSEMPGVNAISLPLNIWTSLIIDVMNTIFFIAGKVDVHGGYYFTNTTSFDILKLLITRDGLSRPETLTEINRLIAGKPVLVLPSYEPVQDSSDEDVYHQS</sequence>
<dbReference type="RefSeq" id="WP_072721722.1">
    <property type="nucleotide sequence ID" value="NZ_LN889813.1"/>
</dbReference>
<proteinExistence type="predicted"/>
<evidence type="ECO:0000313" key="3">
    <source>
        <dbReference type="Proteomes" id="UP000184315"/>
    </source>
</evidence>
<dbReference type="InterPro" id="IPR010297">
    <property type="entry name" value="DUF900_hydrolase"/>
</dbReference>
<name>A0A1J1LQN7_9CYAN</name>
<feature type="transmembrane region" description="Helical" evidence="1">
    <location>
        <begin position="249"/>
        <end position="280"/>
    </location>
</feature>
<dbReference type="EC" id="2.7.7.60" evidence="2"/>
<dbReference type="Proteomes" id="UP000184315">
    <property type="component" value="Unassembled WGS sequence"/>
</dbReference>
<keyword evidence="2" id="KW-0808">Transferase</keyword>
<keyword evidence="2" id="KW-0548">Nucleotidyltransferase</keyword>
<dbReference type="SUPFAM" id="SSF53474">
    <property type="entry name" value="alpha/beta-Hydrolases"/>
    <property type="match status" value="1"/>
</dbReference>
<dbReference type="AlphaFoldDB" id="A0A1J1LQN7"/>